<keyword evidence="2" id="KW-0812">Transmembrane</keyword>
<keyword evidence="6" id="KW-1185">Reference proteome</keyword>
<dbReference type="InterPro" id="IPR055561">
    <property type="entry name" value="DUF7137"/>
</dbReference>
<dbReference type="OrthoDB" id="2435509at2759"/>
<comment type="caution">
    <text evidence="5">The sequence shown here is derived from an EMBL/GenBank/DDBJ whole genome shotgun (WGS) entry which is preliminary data.</text>
</comment>
<feature type="chain" id="PRO_5015116825" evidence="3">
    <location>
        <begin position="19"/>
        <end position="308"/>
    </location>
</feature>
<evidence type="ECO:0000313" key="6">
    <source>
        <dbReference type="Proteomes" id="UP000243723"/>
    </source>
</evidence>
<accession>A0A2P8A617</accession>
<keyword evidence="2" id="KW-0472">Membrane</keyword>
<gene>
    <name evidence="5" type="ORF">B9Z65_4793</name>
</gene>
<name>A0A2P8A617_9PEZI</name>
<sequence>MRPFQILSSALLCTSVAASWSLTDNRLGNALGDLMLPHKRSPQRVTLGNSDAATPNPTDATDAPTQSASATNSNSDSSQTTNESQSGSASASGSNTRSGSGSASGSGSNSASRTGSSGSGSGTNTKPTQTTFDPRLPAGGVAMITPNSRSAASYYKIGDFVTFAWNYTSLSVTPSAIDILASCSKNQQTYTLALNQTVGNATGAITWDTGNYQATATVPLLTETYTLIIHDAQKDVTDTPRAGYLGTYNQFTFGMYSPQPYTPLASYVCVTCSGAMTAMEKQSMSVIAIFATMAVLGATWFTGLGAVI</sequence>
<protein>
    <submittedName>
        <fullName evidence="5">Mitochondrial genome maintenance protein mgm101</fullName>
    </submittedName>
</protein>
<evidence type="ECO:0000256" key="2">
    <source>
        <dbReference type="SAM" id="Phobius"/>
    </source>
</evidence>
<evidence type="ECO:0000259" key="4">
    <source>
        <dbReference type="Pfam" id="PF23585"/>
    </source>
</evidence>
<feature type="region of interest" description="Disordered" evidence="1">
    <location>
        <begin position="41"/>
        <end position="139"/>
    </location>
</feature>
<proteinExistence type="predicted"/>
<dbReference type="PANTHER" id="PTHR42028:SF1">
    <property type="entry name" value="YALI0E30657P"/>
    <property type="match status" value="1"/>
</dbReference>
<dbReference type="Pfam" id="PF23585">
    <property type="entry name" value="DUF7137"/>
    <property type="match status" value="1"/>
</dbReference>
<organism evidence="5 6">
    <name type="scientific">Elsinoe australis</name>
    <dbReference type="NCBI Taxonomy" id="40998"/>
    <lineage>
        <taxon>Eukaryota</taxon>
        <taxon>Fungi</taxon>
        <taxon>Dikarya</taxon>
        <taxon>Ascomycota</taxon>
        <taxon>Pezizomycotina</taxon>
        <taxon>Dothideomycetes</taxon>
        <taxon>Dothideomycetidae</taxon>
        <taxon>Myriangiales</taxon>
        <taxon>Elsinoaceae</taxon>
        <taxon>Elsinoe</taxon>
    </lineage>
</organism>
<feature type="domain" description="DUF7137" evidence="4">
    <location>
        <begin position="136"/>
        <end position="271"/>
    </location>
</feature>
<dbReference type="PANTHER" id="PTHR42028">
    <property type="entry name" value="CHROMOSOME 1, WHOLE GENOME SHOTGUN SEQUENCE"/>
    <property type="match status" value="1"/>
</dbReference>
<reference evidence="5 6" key="1">
    <citation type="submission" date="2017-05" db="EMBL/GenBank/DDBJ databases">
        <title>Draft genome sequence of Elsinoe australis.</title>
        <authorList>
            <person name="Cheng Q."/>
        </authorList>
    </citation>
    <scope>NUCLEOTIDE SEQUENCE [LARGE SCALE GENOMIC DNA]</scope>
    <source>
        <strain evidence="5 6">NL1</strain>
    </source>
</reference>
<evidence type="ECO:0000256" key="3">
    <source>
        <dbReference type="SAM" id="SignalP"/>
    </source>
</evidence>
<feature type="transmembrane region" description="Helical" evidence="2">
    <location>
        <begin position="286"/>
        <end position="307"/>
    </location>
</feature>
<keyword evidence="2" id="KW-1133">Transmembrane helix</keyword>
<dbReference type="EMBL" id="NHZQ01000066">
    <property type="protein sequence ID" value="PSK55915.1"/>
    <property type="molecule type" value="Genomic_DNA"/>
</dbReference>
<evidence type="ECO:0000256" key="1">
    <source>
        <dbReference type="SAM" id="MobiDB-lite"/>
    </source>
</evidence>
<dbReference type="Proteomes" id="UP000243723">
    <property type="component" value="Unassembled WGS sequence"/>
</dbReference>
<dbReference type="AlphaFoldDB" id="A0A2P8A617"/>
<feature type="compositionally biased region" description="Low complexity" evidence="1">
    <location>
        <begin position="51"/>
        <end position="116"/>
    </location>
</feature>
<feature type="signal peptide" evidence="3">
    <location>
        <begin position="1"/>
        <end position="18"/>
    </location>
</feature>
<evidence type="ECO:0000313" key="5">
    <source>
        <dbReference type="EMBL" id="PSK55915.1"/>
    </source>
</evidence>
<keyword evidence="3" id="KW-0732">Signal</keyword>